<protein>
    <submittedName>
        <fullName evidence="2">Uncharacterized protein</fullName>
    </submittedName>
</protein>
<organism evidence="2 3">
    <name type="scientific">Imshaugia aleurites</name>
    <dbReference type="NCBI Taxonomy" id="172621"/>
    <lineage>
        <taxon>Eukaryota</taxon>
        <taxon>Fungi</taxon>
        <taxon>Dikarya</taxon>
        <taxon>Ascomycota</taxon>
        <taxon>Pezizomycotina</taxon>
        <taxon>Lecanoromycetes</taxon>
        <taxon>OSLEUM clade</taxon>
        <taxon>Lecanoromycetidae</taxon>
        <taxon>Lecanorales</taxon>
        <taxon>Lecanorineae</taxon>
        <taxon>Parmeliaceae</taxon>
        <taxon>Imshaugia</taxon>
    </lineage>
</organism>
<proteinExistence type="predicted"/>
<keyword evidence="3" id="KW-1185">Reference proteome</keyword>
<feature type="compositionally biased region" description="Polar residues" evidence="1">
    <location>
        <begin position="217"/>
        <end position="226"/>
    </location>
</feature>
<dbReference type="OrthoDB" id="5428552at2759"/>
<gene>
    <name evidence="2" type="ORF">IMSHALPRED_001706</name>
</gene>
<evidence type="ECO:0000313" key="2">
    <source>
        <dbReference type="EMBL" id="CAF9939991.1"/>
    </source>
</evidence>
<dbReference type="Proteomes" id="UP000664534">
    <property type="component" value="Unassembled WGS sequence"/>
</dbReference>
<evidence type="ECO:0000256" key="1">
    <source>
        <dbReference type="SAM" id="MobiDB-lite"/>
    </source>
</evidence>
<evidence type="ECO:0000313" key="3">
    <source>
        <dbReference type="Proteomes" id="UP000664534"/>
    </source>
</evidence>
<comment type="caution">
    <text evidence="2">The sequence shown here is derived from an EMBL/GenBank/DDBJ whole genome shotgun (WGS) entry which is preliminary data.</text>
</comment>
<name>A0A8H3PFA6_9LECA</name>
<sequence length="226" mass="25056">MASQTHTGMDRSAVALGLGFSGWTRNDLNLVLNNYGVYPGTGDSKNSMMTMLNQLAVQRGLTHVDRLTIVEAHKAGLRLPPRKAILQASSNSPNIHQTIANPPTIAQSEEYSSGINDDSDVDMSDNELAEELPSLSEKERDLREYTTTMSLPRTRAERRNFGPRSAATLLVNKSKRANRPVARIHSAVRNRRTSLNRPVTRSRPAEHNHCPKKNFEQRSSLGPNSC</sequence>
<dbReference type="AlphaFoldDB" id="A0A8H3PFA6"/>
<reference evidence="2" key="1">
    <citation type="submission" date="2021-03" db="EMBL/GenBank/DDBJ databases">
        <authorList>
            <person name="Tagirdzhanova G."/>
        </authorList>
    </citation>
    <scope>NUCLEOTIDE SEQUENCE</scope>
</reference>
<feature type="region of interest" description="Disordered" evidence="1">
    <location>
        <begin position="186"/>
        <end position="226"/>
    </location>
</feature>
<feature type="compositionally biased region" description="Polar residues" evidence="1">
    <location>
        <begin position="103"/>
        <end position="116"/>
    </location>
</feature>
<dbReference type="EMBL" id="CAJPDT010000126">
    <property type="protein sequence ID" value="CAF9939991.1"/>
    <property type="molecule type" value="Genomic_DNA"/>
</dbReference>
<feature type="compositionally biased region" description="Basic and acidic residues" evidence="1">
    <location>
        <begin position="203"/>
        <end position="216"/>
    </location>
</feature>
<feature type="region of interest" description="Disordered" evidence="1">
    <location>
        <begin position="103"/>
        <end position="122"/>
    </location>
</feature>
<accession>A0A8H3PFA6</accession>